<dbReference type="GO" id="GO:0006241">
    <property type="term" value="P:CTP biosynthetic process"/>
    <property type="evidence" value="ECO:0007669"/>
    <property type="project" value="UniProtKB-UniRule"/>
</dbReference>
<feature type="domain" description="Nucleoside diphosphate kinase-like" evidence="17">
    <location>
        <begin position="3"/>
        <end position="140"/>
    </location>
</feature>
<comment type="cofactor">
    <cofactor evidence="1 13">
        <name>Mg(2+)</name>
        <dbReference type="ChEBI" id="CHEBI:18420"/>
    </cofactor>
</comment>
<comment type="function">
    <text evidence="13">Major role in the synthesis of nucleoside triphosphates other than ATP. The ATP gamma phosphate is transferred to the NDP beta phosphate via a ping-pong mechanism, using a phosphorylated active-site intermediate.</text>
</comment>
<comment type="caution">
    <text evidence="18">The sequence shown here is derived from an EMBL/GenBank/DDBJ whole genome shotgun (WGS) entry which is preliminary data.</text>
</comment>
<keyword evidence="8 13" id="KW-0547">Nucleotide-binding</keyword>
<evidence type="ECO:0000256" key="14">
    <source>
        <dbReference type="PROSITE-ProRule" id="PRU00706"/>
    </source>
</evidence>
<dbReference type="PROSITE" id="PS51374">
    <property type="entry name" value="NDPK_LIKE"/>
    <property type="match status" value="1"/>
</dbReference>
<evidence type="ECO:0000256" key="7">
    <source>
        <dbReference type="ARBA" id="ARBA00022723"/>
    </source>
</evidence>
<dbReference type="RefSeq" id="WP_146503795.1">
    <property type="nucleotide sequence ID" value="NZ_SJPG01000001.1"/>
</dbReference>
<dbReference type="NCBIfam" id="NF001908">
    <property type="entry name" value="PRK00668.1"/>
    <property type="match status" value="1"/>
</dbReference>
<keyword evidence="19" id="KW-1185">Reference proteome</keyword>
<comment type="subcellular location">
    <subcellularLocation>
        <location evidence="13">Cytoplasm</location>
    </subcellularLocation>
</comment>
<protein>
    <recommendedName>
        <fullName evidence="4 13">Nucleoside diphosphate kinase</fullName>
        <shortName evidence="13">NDK</shortName>
        <shortName evidence="13">NDP kinase</shortName>
        <ecNumber evidence="3 13">2.7.4.6</ecNumber>
    </recommendedName>
    <alternativeName>
        <fullName evidence="13">Nucleoside-2-P kinase</fullName>
    </alternativeName>
</protein>
<comment type="similarity">
    <text evidence="2 13 14 15">Belongs to the NDK family.</text>
</comment>
<evidence type="ECO:0000256" key="9">
    <source>
        <dbReference type="ARBA" id="ARBA00022777"/>
    </source>
</evidence>
<dbReference type="GO" id="GO:0006183">
    <property type="term" value="P:GTP biosynthetic process"/>
    <property type="evidence" value="ECO:0007669"/>
    <property type="project" value="UniProtKB-UniRule"/>
</dbReference>
<comment type="catalytic activity">
    <reaction evidence="13">
        <text>a ribonucleoside 5'-diphosphate + ATP = a ribonucleoside 5'-triphosphate + ADP</text>
        <dbReference type="Rhea" id="RHEA:18113"/>
        <dbReference type="ChEBI" id="CHEBI:30616"/>
        <dbReference type="ChEBI" id="CHEBI:57930"/>
        <dbReference type="ChEBI" id="CHEBI:61557"/>
        <dbReference type="ChEBI" id="CHEBI:456216"/>
        <dbReference type="EC" id="2.7.4.6"/>
    </reaction>
</comment>
<feature type="binding site" evidence="13 14">
    <location>
        <position position="93"/>
    </location>
    <ligand>
        <name>ATP</name>
        <dbReference type="ChEBI" id="CHEBI:30616"/>
    </ligand>
</feature>
<feature type="binding site" evidence="13 14">
    <location>
        <position position="11"/>
    </location>
    <ligand>
        <name>ATP</name>
        <dbReference type="ChEBI" id="CHEBI:30616"/>
    </ligand>
</feature>
<dbReference type="Proteomes" id="UP000316095">
    <property type="component" value="Unassembled WGS sequence"/>
</dbReference>
<dbReference type="GO" id="GO:0046872">
    <property type="term" value="F:metal ion binding"/>
    <property type="evidence" value="ECO:0007669"/>
    <property type="project" value="UniProtKB-KW"/>
</dbReference>
<dbReference type="GO" id="GO:0006228">
    <property type="term" value="P:UTP biosynthetic process"/>
    <property type="evidence" value="ECO:0007669"/>
    <property type="project" value="UniProtKB-UniRule"/>
</dbReference>
<dbReference type="OrthoDB" id="9801161at2"/>
<evidence type="ECO:0000259" key="17">
    <source>
        <dbReference type="SMART" id="SM00562"/>
    </source>
</evidence>
<evidence type="ECO:0000313" key="19">
    <source>
        <dbReference type="Proteomes" id="UP000316095"/>
    </source>
</evidence>
<sequence>MPQEQTLILFKPDAIQRRLIGALLSRIENKGYKIAGLKMLQVTPELARKHYEEHVEKPFYPHLESFITSAPVVALVVEGPDAISVMRTMMGSTNGREANPGTIRGDYGTSRQMNLIHGSDGPEAAKREIPIYFQDNELCEYSLSLAASLMAADE</sequence>
<evidence type="ECO:0000256" key="12">
    <source>
        <dbReference type="ARBA" id="ARBA00023080"/>
    </source>
</evidence>
<keyword evidence="11 13" id="KW-0460">Magnesium</keyword>
<dbReference type="GO" id="GO:0005524">
    <property type="term" value="F:ATP binding"/>
    <property type="evidence" value="ECO:0007669"/>
    <property type="project" value="UniProtKB-UniRule"/>
</dbReference>
<dbReference type="Pfam" id="PF00334">
    <property type="entry name" value="NDK"/>
    <property type="match status" value="1"/>
</dbReference>
<dbReference type="AlphaFoldDB" id="A0A5C5XGK8"/>
<evidence type="ECO:0000256" key="15">
    <source>
        <dbReference type="RuleBase" id="RU004011"/>
    </source>
</evidence>
<dbReference type="InterPro" id="IPR001564">
    <property type="entry name" value="Nucleoside_diP_kinase"/>
</dbReference>
<dbReference type="PRINTS" id="PR01243">
    <property type="entry name" value="NUCDPKINASE"/>
</dbReference>
<dbReference type="SUPFAM" id="SSF54919">
    <property type="entry name" value="Nucleoside diphosphate kinase, NDK"/>
    <property type="match status" value="1"/>
</dbReference>
<feature type="binding site" evidence="13 14">
    <location>
        <position position="87"/>
    </location>
    <ligand>
        <name>ATP</name>
        <dbReference type="ChEBI" id="CHEBI:30616"/>
    </ligand>
</feature>
<keyword evidence="9 13" id="KW-0418">Kinase</keyword>
<evidence type="ECO:0000256" key="1">
    <source>
        <dbReference type="ARBA" id="ARBA00001946"/>
    </source>
</evidence>
<dbReference type="EC" id="2.7.4.6" evidence="3 13"/>
<keyword evidence="7 13" id="KW-0479">Metal-binding</keyword>
<feature type="binding site" evidence="13 14">
    <location>
        <position position="104"/>
    </location>
    <ligand>
        <name>ATP</name>
        <dbReference type="ChEBI" id="CHEBI:30616"/>
    </ligand>
</feature>
<name>A0A5C5XGK8_9PLAN</name>
<evidence type="ECO:0000256" key="16">
    <source>
        <dbReference type="RuleBase" id="RU004013"/>
    </source>
</evidence>
<evidence type="ECO:0000256" key="2">
    <source>
        <dbReference type="ARBA" id="ARBA00008142"/>
    </source>
</evidence>
<keyword evidence="13" id="KW-0963">Cytoplasm</keyword>
<keyword evidence="6 13" id="KW-0808">Transferase</keyword>
<gene>
    <name evidence="13 18" type="primary">ndk</name>
    <name evidence="18" type="ORF">Pan54_25950</name>
</gene>
<dbReference type="FunFam" id="3.30.70.141:FF:000003">
    <property type="entry name" value="Nucleoside diphosphate kinase"/>
    <property type="match status" value="1"/>
</dbReference>
<dbReference type="GO" id="GO:0004550">
    <property type="term" value="F:nucleoside diphosphate kinase activity"/>
    <property type="evidence" value="ECO:0007669"/>
    <property type="project" value="UniProtKB-UniRule"/>
</dbReference>
<keyword evidence="12 13" id="KW-0546">Nucleotide metabolism</keyword>
<evidence type="ECO:0000256" key="8">
    <source>
        <dbReference type="ARBA" id="ARBA00022741"/>
    </source>
</evidence>
<keyword evidence="10 13" id="KW-0067">ATP-binding</keyword>
<evidence type="ECO:0000256" key="4">
    <source>
        <dbReference type="ARBA" id="ARBA00017632"/>
    </source>
</evidence>
<dbReference type="HAMAP" id="MF_00451">
    <property type="entry name" value="NDP_kinase"/>
    <property type="match status" value="1"/>
</dbReference>
<organism evidence="18 19">
    <name type="scientific">Rubinisphaera italica</name>
    <dbReference type="NCBI Taxonomy" id="2527969"/>
    <lineage>
        <taxon>Bacteria</taxon>
        <taxon>Pseudomonadati</taxon>
        <taxon>Planctomycetota</taxon>
        <taxon>Planctomycetia</taxon>
        <taxon>Planctomycetales</taxon>
        <taxon>Planctomycetaceae</taxon>
        <taxon>Rubinisphaera</taxon>
    </lineage>
</organism>
<dbReference type="Gene3D" id="3.30.70.141">
    <property type="entry name" value="Nucleoside diphosphate kinase-like domain"/>
    <property type="match status" value="1"/>
</dbReference>
<dbReference type="EMBL" id="SJPG01000001">
    <property type="protein sequence ID" value="TWT61858.1"/>
    <property type="molecule type" value="Genomic_DNA"/>
</dbReference>
<evidence type="ECO:0000256" key="6">
    <source>
        <dbReference type="ARBA" id="ARBA00022679"/>
    </source>
</evidence>
<keyword evidence="5 13" id="KW-0597">Phosphoprotein</keyword>
<dbReference type="PANTHER" id="PTHR11349">
    <property type="entry name" value="NUCLEOSIDE DIPHOSPHATE KINASE"/>
    <property type="match status" value="1"/>
</dbReference>
<comment type="subunit">
    <text evidence="13">Homotetramer.</text>
</comment>
<dbReference type="SMART" id="SM00562">
    <property type="entry name" value="NDK"/>
    <property type="match status" value="1"/>
</dbReference>
<feature type="binding site" evidence="13 14">
    <location>
        <position position="114"/>
    </location>
    <ligand>
        <name>ATP</name>
        <dbReference type="ChEBI" id="CHEBI:30616"/>
    </ligand>
</feature>
<dbReference type="PROSITE" id="PS00469">
    <property type="entry name" value="NDPK"/>
    <property type="match status" value="1"/>
</dbReference>
<evidence type="ECO:0000256" key="10">
    <source>
        <dbReference type="ARBA" id="ARBA00022840"/>
    </source>
</evidence>
<dbReference type="InterPro" id="IPR036850">
    <property type="entry name" value="NDK-like_dom_sf"/>
</dbReference>
<evidence type="ECO:0000256" key="11">
    <source>
        <dbReference type="ARBA" id="ARBA00022842"/>
    </source>
</evidence>
<comment type="catalytic activity">
    <reaction evidence="13 16">
        <text>a 2'-deoxyribonucleoside 5'-diphosphate + ATP = a 2'-deoxyribonucleoside 5'-triphosphate + ADP</text>
        <dbReference type="Rhea" id="RHEA:44640"/>
        <dbReference type="ChEBI" id="CHEBI:30616"/>
        <dbReference type="ChEBI" id="CHEBI:61560"/>
        <dbReference type="ChEBI" id="CHEBI:73316"/>
        <dbReference type="ChEBI" id="CHEBI:456216"/>
        <dbReference type="EC" id="2.7.4.6"/>
    </reaction>
</comment>
<evidence type="ECO:0000256" key="13">
    <source>
        <dbReference type="HAMAP-Rule" id="MF_00451"/>
    </source>
</evidence>
<evidence type="ECO:0000256" key="5">
    <source>
        <dbReference type="ARBA" id="ARBA00022553"/>
    </source>
</evidence>
<accession>A0A5C5XGK8</accession>
<reference evidence="18 19" key="1">
    <citation type="submission" date="2019-02" db="EMBL/GenBank/DDBJ databases">
        <title>Deep-cultivation of Planctomycetes and their phenomic and genomic characterization uncovers novel biology.</title>
        <authorList>
            <person name="Wiegand S."/>
            <person name="Jogler M."/>
            <person name="Boedeker C."/>
            <person name="Pinto D."/>
            <person name="Vollmers J."/>
            <person name="Rivas-Marin E."/>
            <person name="Kohn T."/>
            <person name="Peeters S.H."/>
            <person name="Heuer A."/>
            <person name="Rast P."/>
            <person name="Oberbeckmann S."/>
            <person name="Bunk B."/>
            <person name="Jeske O."/>
            <person name="Meyerdierks A."/>
            <person name="Storesund J.E."/>
            <person name="Kallscheuer N."/>
            <person name="Luecker S."/>
            <person name="Lage O.M."/>
            <person name="Pohl T."/>
            <person name="Merkel B.J."/>
            <person name="Hornburger P."/>
            <person name="Mueller R.-W."/>
            <person name="Bruemmer F."/>
            <person name="Labrenz M."/>
            <person name="Spormann A.M."/>
            <person name="Op Den Camp H."/>
            <person name="Overmann J."/>
            <person name="Amann R."/>
            <person name="Jetten M.S.M."/>
            <person name="Mascher T."/>
            <person name="Medema M.H."/>
            <person name="Devos D.P."/>
            <person name="Kaster A.-K."/>
            <person name="Ovreas L."/>
            <person name="Rohde M."/>
            <person name="Galperin M.Y."/>
            <person name="Jogler C."/>
        </authorList>
    </citation>
    <scope>NUCLEOTIDE SEQUENCE [LARGE SCALE GENOMIC DNA]</scope>
    <source>
        <strain evidence="18 19">Pan54</strain>
    </source>
</reference>
<proteinExistence type="inferred from homology"/>
<feature type="active site" description="Pros-phosphohistidine intermediate" evidence="13 14">
    <location>
        <position position="117"/>
    </location>
</feature>
<dbReference type="GO" id="GO:0005737">
    <property type="term" value="C:cytoplasm"/>
    <property type="evidence" value="ECO:0007669"/>
    <property type="project" value="UniProtKB-SubCell"/>
</dbReference>
<feature type="binding site" evidence="13 14">
    <location>
        <position position="59"/>
    </location>
    <ligand>
        <name>ATP</name>
        <dbReference type="ChEBI" id="CHEBI:30616"/>
    </ligand>
</feature>
<evidence type="ECO:0000256" key="3">
    <source>
        <dbReference type="ARBA" id="ARBA00012966"/>
    </source>
</evidence>
<dbReference type="InterPro" id="IPR034907">
    <property type="entry name" value="NDK-like_dom"/>
</dbReference>
<evidence type="ECO:0000313" key="18">
    <source>
        <dbReference type="EMBL" id="TWT61858.1"/>
    </source>
</evidence>
<dbReference type="InterPro" id="IPR023005">
    <property type="entry name" value="Nucleoside_diP_kinase_AS"/>
</dbReference>
<dbReference type="CDD" id="cd04413">
    <property type="entry name" value="NDPk_I"/>
    <property type="match status" value="1"/>
</dbReference>